<feature type="transmembrane region" description="Helical" evidence="1">
    <location>
        <begin position="361"/>
        <end position="381"/>
    </location>
</feature>
<keyword evidence="1" id="KW-1133">Transmembrane helix</keyword>
<proteinExistence type="predicted"/>
<dbReference type="Pfam" id="PF11271">
    <property type="entry name" value="PorA"/>
    <property type="match status" value="1"/>
</dbReference>
<dbReference type="AlphaFoldDB" id="A0A7G7CRT8"/>
<organism evidence="2 3">
    <name type="scientific">Corynebacterium incognita</name>
    <dbReference type="NCBI Taxonomy" id="2754725"/>
    <lineage>
        <taxon>Bacteria</taxon>
        <taxon>Bacillati</taxon>
        <taxon>Actinomycetota</taxon>
        <taxon>Actinomycetes</taxon>
        <taxon>Mycobacteriales</taxon>
        <taxon>Corynebacteriaceae</taxon>
        <taxon>Corynebacterium</taxon>
    </lineage>
</organism>
<accession>A0A7G7CRT8</accession>
<gene>
    <name evidence="2" type="ORF">H0194_04835</name>
</gene>
<sequence length="386" mass="43531">MKNPINVHDKLHLVALTAVLCLLVGSLVPPIMSGRQRPLADDVDMELTTEPTQGYLFRSSMLLQGKVPKQHQDNPECQSNDNPLWCYIESGWVKQTSAATTSPTAEDSVVSSDTIQKFTFSDSPVCEVTQHVDLNRESTFPAVNDEMWMNIAIPGLQRSLSSDDLERDGIDFFFPPTTEQRSYEYYDPFLSESRPIDFKEKKMIDGQPIYVYYQRLRGEPLQKLAEASASLSTYGLAEEEIPTDADELPGMSLEGDAFRFYTDDELKARKLKRNDTVFMDPYYSMERTVYVEPNTGVIVNKEETGGVYYARNREEAQQLADEPASPRRSLYTGTFNWDGKTQAAAMDVARPTILTLRVSNIIGWVGKVAGVALLLWAAVLYSRRRA</sequence>
<dbReference type="EMBL" id="CP059404">
    <property type="protein sequence ID" value="QNE90304.1"/>
    <property type="molecule type" value="Genomic_DNA"/>
</dbReference>
<dbReference type="KEGG" id="cik:H0194_04835"/>
<keyword evidence="3" id="KW-1185">Reference proteome</keyword>
<dbReference type="Proteomes" id="UP000515743">
    <property type="component" value="Chromosome"/>
</dbReference>
<name>A0A7G7CRT8_9CORY</name>
<reference evidence="2 3" key="1">
    <citation type="submission" date="2020-07" db="EMBL/GenBank/DDBJ databases">
        <title>Complete genome and description of Corynebacterium incognita strain Marseille-Q3630 sp. nov.</title>
        <authorList>
            <person name="Boxberger M."/>
        </authorList>
    </citation>
    <scope>NUCLEOTIDE SEQUENCE [LARGE SCALE GENOMIC DNA]</scope>
    <source>
        <strain evidence="2 3">Marseille-Q3630</strain>
    </source>
</reference>
<dbReference type="InterPro" id="IPR021424">
    <property type="entry name" value="PorA"/>
</dbReference>
<keyword evidence="1" id="KW-0812">Transmembrane</keyword>
<evidence type="ECO:0000313" key="2">
    <source>
        <dbReference type="EMBL" id="QNE90304.1"/>
    </source>
</evidence>
<keyword evidence="1" id="KW-0472">Membrane</keyword>
<evidence type="ECO:0000313" key="3">
    <source>
        <dbReference type="Proteomes" id="UP000515743"/>
    </source>
</evidence>
<dbReference type="RefSeq" id="WP_185176677.1">
    <property type="nucleotide sequence ID" value="NZ_CP059404.1"/>
</dbReference>
<evidence type="ECO:0000256" key="1">
    <source>
        <dbReference type="SAM" id="Phobius"/>
    </source>
</evidence>
<protein>
    <submittedName>
        <fullName evidence="2">DUF3068 domain-containing protein</fullName>
    </submittedName>
</protein>